<accession>A0A1G9YTL0</accession>
<dbReference type="Gene3D" id="3.40.50.360">
    <property type="match status" value="1"/>
</dbReference>
<evidence type="ECO:0000259" key="1">
    <source>
        <dbReference type="PROSITE" id="PS50902"/>
    </source>
</evidence>
<dbReference type="GO" id="GO:0006783">
    <property type="term" value="P:heme biosynthetic process"/>
    <property type="evidence" value="ECO:0007669"/>
    <property type="project" value="TreeGrafter"/>
</dbReference>
<dbReference type="PROSITE" id="PS50902">
    <property type="entry name" value="FLAVODOXIN_LIKE"/>
    <property type="match status" value="1"/>
</dbReference>
<sequence length="191" mass="20740">MSSILVCYGTTEGQTAKIAGRIADGLRERGHTVETVDLSTSDPADPAGYDAVLVGASIHVGGHQSAVRSFVDAHRETLAARPTGFFQVCLSIVADDEATQAEAAGYVDEFIEATAWQPDRIAVFGGALRYSKYGFLKRQVLKRIAKDMTGDTDTSRDYEYTDWEAVARFAADFADFVEGDRAEPSEPSFLE</sequence>
<dbReference type="PANTHER" id="PTHR38030">
    <property type="entry name" value="PROTOPORPHYRINOGEN IX DEHYDROGENASE [MENAQUINONE]"/>
    <property type="match status" value="1"/>
</dbReference>
<dbReference type="RefSeq" id="WP_089699429.1">
    <property type="nucleotide sequence ID" value="NZ_FNHL01000005.1"/>
</dbReference>
<dbReference type="GO" id="GO:0010181">
    <property type="term" value="F:FMN binding"/>
    <property type="evidence" value="ECO:0007669"/>
    <property type="project" value="InterPro"/>
</dbReference>
<dbReference type="Pfam" id="PF12724">
    <property type="entry name" value="Flavodoxin_5"/>
    <property type="match status" value="1"/>
</dbReference>
<dbReference type="EMBL" id="FNHL01000005">
    <property type="protein sequence ID" value="SDN11743.1"/>
    <property type="molecule type" value="Genomic_DNA"/>
</dbReference>
<organism evidence="2 3">
    <name type="scientific">Halogranum gelatinilyticum</name>
    <dbReference type="NCBI Taxonomy" id="660521"/>
    <lineage>
        <taxon>Archaea</taxon>
        <taxon>Methanobacteriati</taxon>
        <taxon>Methanobacteriota</taxon>
        <taxon>Stenosarchaea group</taxon>
        <taxon>Halobacteria</taxon>
        <taxon>Halobacteriales</taxon>
        <taxon>Haloferacaceae</taxon>
    </lineage>
</organism>
<dbReference type="InterPro" id="IPR029039">
    <property type="entry name" value="Flavoprotein-like_sf"/>
</dbReference>
<keyword evidence="3" id="KW-1185">Reference proteome</keyword>
<dbReference type="InterPro" id="IPR052200">
    <property type="entry name" value="Protoporphyrinogen_IX_DH"/>
</dbReference>
<dbReference type="AlphaFoldDB" id="A0A1G9YTL0"/>
<dbReference type="NCBIfam" id="NF008316">
    <property type="entry name" value="PRK11104.1"/>
    <property type="match status" value="1"/>
</dbReference>
<gene>
    <name evidence="2" type="ORF">SAMN04487949_3428</name>
</gene>
<protein>
    <submittedName>
        <fullName evidence="2">Menaquinone-dependent protoporphyrinogen oxidase</fullName>
    </submittedName>
</protein>
<dbReference type="SUPFAM" id="SSF52218">
    <property type="entry name" value="Flavoproteins"/>
    <property type="match status" value="1"/>
</dbReference>
<reference evidence="3" key="1">
    <citation type="submission" date="2016-10" db="EMBL/GenBank/DDBJ databases">
        <authorList>
            <person name="Varghese N."/>
            <person name="Submissions S."/>
        </authorList>
    </citation>
    <scope>NUCLEOTIDE SEQUENCE [LARGE SCALE GENOMIC DNA]</scope>
    <source>
        <strain evidence="3">CGMCC 1.10119</strain>
    </source>
</reference>
<dbReference type="Proteomes" id="UP000199451">
    <property type="component" value="Unassembled WGS sequence"/>
</dbReference>
<name>A0A1G9YTL0_9EURY</name>
<proteinExistence type="predicted"/>
<dbReference type="InterPro" id="IPR008254">
    <property type="entry name" value="Flavodoxin/NO_synth"/>
</dbReference>
<dbReference type="STRING" id="660521.SAMN04487949_3428"/>
<evidence type="ECO:0000313" key="3">
    <source>
        <dbReference type="Proteomes" id="UP000199451"/>
    </source>
</evidence>
<dbReference type="PANTHER" id="PTHR38030:SF2">
    <property type="entry name" value="PROTOPORPHYRINOGEN IX DEHYDROGENASE [QUINONE]"/>
    <property type="match status" value="1"/>
</dbReference>
<feature type="domain" description="Flavodoxin-like" evidence="1">
    <location>
        <begin position="4"/>
        <end position="168"/>
    </location>
</feature>
<dbReference type="GO" id="GO:0070819">
    <property type="term" value="F:menaquinone-dependent protoporphyrinogen oxidase activity"/>
    <property type="evidence" value="ECO:0007669"/>
    <property type="project" value="TreeGrafter"/>
</dbReference>
<evidence type="ECO:0000313" key="2">
    <source>
        <dbReference type="EMBL" id="SDN11743.1"/>
    </source>
</evidence>
<dbReference type="OrthoDB" id="103611at2157"/>
<dbReference type="InterPro" id="IPR026816">
    <property type="entry name" value="Flavodoxin_dom"/>
</dbReference>